<keyword evidence="7" id="KW-1185">Reference proteome</keyword>
<proteinExistence type="predicted"/>
<dbReference type="Pfam" id="PF07519">
    <property type="entry name" value="Tannase"/>
    <property type="match status" value="1"/>
</dbReference>
<keyword evidence="4" id="KW-1015">Disulfide bond</keyword>
<keyword evidence="3 6" id="KW-0378">Hydrolase</keyword>
<dbReference type="EMBL" id="CP080034">
    <property type="protein sequence ID" value="QYC11853.1"/>
    <property type="molecule type" value="Genomic_DNA"/>
</dbReference>
<dbReference type="PANTHER" id="PTHR33938:SF15">
    <property type="entry name" value="FERULOYL ESTERASE B-RELATED"/>
    <property type="match status" value="1"/>
</dbReference>
<dbReference type="PROSITE" id="PS51257">
    <property type="entry name" value="PROKAR_LIPOPROTEIN"/>
    <property type="match status" value="1"/>
</dbReference>
<keyword evidence="1" id="KW-0719">Serine esterase</keyword>
<evidence type="ECO:0000256" key="2">
    <source>
        <dbReference type="ARBA" id="ARBA00022729"/>
    </source>
</evidence>
<dbReference type="RefSeq" id="WP_219354361.1">
    <property type="nucleotide sequence ID" value="NZ_CP080034.1"/>
</dbReference>
<dbReference type="PANTHER" id="PTHR33938">
    <property type="entry name" value="FERULOYL ESTERASE B-RELATED"/>
    <property type="match status" value="1"/>
</dbReference>
<keyword evidence="2 5" id="KW-0732">Signal</keyword>
<dbReference type="GeneID" id="94375176"/>
<reference evidence="6 7" key="1">
    <citation type="submission" date="2021-07" db="EMBL/GenBank/DDBJ databases">
        <title>Isolation and characterization of bacteria from a gold mining with a capacity of golden bioaccumulation.</title>
        <authorList>
            <person name="Yang X.J."/>
        </authorList>
    </citation>
    <scope>NUCLEOTIDE SEQUENCE [LARGE SCALE GENOMIC DNA]</scope>
    <source>
        <strain evidence="6 7">Au29</strain>
    </source>
</reference>
<sequence>MMLRTSLAAASAVAVLAAACAANAQTAAPVSPDAADPACGALKNLRLPHTRITDAVAMKVGDRQPMEAFGIPSLPAETAYCRVSVTLTPVAGSEIRSELWLPVAGNWNGKFAATGNAGFGGSLGPPRLAMRANVTRGYAVAGTDMGHTEPGADGKDASWALNQPEKIIDFGHRANHVTAVAAKAVIAAYYGRAPVRSYFQGCSDGGREALMEAQRYPDDFDGIIAGAPGAAWTHLMTTFAWSWKMVHENPASQLKAPNLARIQAAAIAACDELDGVKDGVIEDPRICHFDPATVLCSNDASEGCLSPEQLTGLKGLYGGPRRGLTGASLYPGFAPGGEAQRSGWDLWITSDTAQHPDFARSFFANFVFDQADWQLSQFDFDKSFDTVHERMASVTDSDNPDMSAFKASGGKLLMYHGWNDAALPAEGTIRYFDNVRETMGVDETDEFARLFMVPAMGHCFGGPGPNSFDILGALDAWVEGGPAPDRIVASKYANDLAVFLNMPTGPALSTRPLCAYPAVARWKGEGATNDEANFECVVPPPAATKS</sequence>
<organism evidence="6 7">
    <name type="scientific">Brevundimonas nasdae</name>
    <dbReference type="NCBI Taxonomy" id="172043"/>
    <lineage>
        <taxon>Bacteria</taxon>
        <taxon>Pseudomonadati</taxon>
        <taxon>Pseudomonadota</taxon>
        <taxon>Alphaproteobacteria</taxon>
        <taxon>Caulobacterales</taxon>
        <taxon>Caulobacteraceae</taxon>
        <taxon>Brevundimonas</taxon>
    </lineage>
</organism>
<evidence type="ECO:0000256" key="5">
    <source>
        <dbReference type="SAM" id="SignalP"/>
    </source>
</evidence>
<evidence type="ECO:0000256" key="4">
    <source>
        <dbReference type="ARBA" id="ARBA00023157"/>
    </source>
</evidence>
<protein>
    <submittedName>
        <fullName evidence="6">Tannase/feruloyl esterase family alpha/beta hydrolase</fullName>
    </submittedName>
</protein>
<dbReference type="InterPro" id="IPR011118">
    <property type="entry name" value="Tannase/feruloyl_esterase"/>
</dbReference>
<name>A0ABX8TM11_9CAUL</name>
<feature type="signal peptide" evidence="5">
    <location>
        <begin position="1"/>
        <end position="24"/>
    </location>
</feature>
<dbReference type="GO" id="GO:0016787">
    <property type="term" value="F:hydrolase activity"/>
    <property type="evidence" value="ECO:0007669"/>
    <property type="project" value="UniProtKB-KW"/>
</dbReference>
<gene>
    <name evidence="6" type="ORF">KWG56_07855</name>
</gene>
<dbReference type="Proteomes" id="UP000824334">
    <property type="component" value="Chromosome"/>
</dbReference>
<evidence type="ECO:0000256" key="3">
    <source>
        <dbReference type="ARBA" id="ARBA00022801"/>
    </source>
</evidence>
<evidence type="ECO:0000313" key="6">
    <source>
        <dbReference type="EMBL" id="QYC11853.1"/>
    </source>
</evidence>
<accession>A0ABX8TM11</accession>
<feature type="chain" id="PRO_5046366540" evidence="5">
    <location>
        <begin position="25"/>
        <end position="546"/>
    </location>
</feature>
<evidence type="ECO:0000256" key="1">
    <source>
        <dbReference type="ARBA" id="ARBA00022487"/>
    </source>
</evidence>
<evidence type="ECO:0000313" key="7">
    <source>
        <dbReference type="Proteomes" id="UP000824334"/>
    </source>
</evidence>